<keyword evidence="2" id="KW-0677">Repeat</keyword>
<dbReference type="PANTHER" id="PTHR47447">
    <property type="entry name" value="OS03G0856100 PROTEIN"/>
    <property type="match status" value="1"/>
</dbReference>
<sequence length="707" mass="79842">MRGFSNLASRAYPAIENLAQNFTNQSKHNPSIPNSIFSKQIQSHKVSNRGNTSSFSHCNDHNNFNSTSKFVSKQKLVQIAIDYNNLHQILLRKDWYLLLNHELKAGRVIVNPQAVISILQNLENPTQFVRFYIWVLNINPLFAKNQRIKGVFGNALNRKGPVLLTAELVEDIRRAGFRISEDFLCILIGSWGKLGLAKYCAEIFGQISLLGLNSSTRLYNAVIDALIKSNSLNLAYLKFQQMPADCCKPDRFTYNILIHGVCKSGVVDEGLRLVKMMERAGFKPNVFTYTILIDGYCNANRVNDAFRLLETMRARKVNSSDATYRSLVHGVFRCVQPNKAFSLLSKFVEKESILPKVACDTMFYCLSNNSMAAESASFLKFCRTRGYLPDTPLFNIIVTCLINKFDVEATCEIVDNFLQLGLSLSLETYLALIKTLFRKGHAKEGSRYLMQMFQGGLIMNVISYNMVIDCLLKAKMTKEALDIFVGMQKRGISPNLATFNTLIDGHFKAVEIERARELLVMLLQHGFKPDIFTFSSVIDGLCRANKIEDAFDCFAEMKEWGVNPNTVTYNILIRYLSVVGDVRRSMALFNKMRADGISPDKFSFSALIQNLCKRNKIEKAHNLFHSMLALGLAPDNSTYNTLIKSLCDMGKYQDVKDVFFSMEANGRCPDSSTCNAFVNTLLKLGQVKEAQDITIKYRKKGIIVDSV</sequence>
<dbReference type="Gene3D" id="1.25.40.10">
    <property type="entry name" value="Tetratricopeptide repeat domain"/>
    <property type="match status" value="5"/>
</dbReference>
<dbReference type="PANTHER" id="PTHR47447:SF22">
    <property type="entry name" value="TETRATRICOPEPTIDE-LIKE HELICAL DOMAIN SUPERFAMILY"/>
    <property type="match status" value="1"/>
</dbReference>
<feature type="repeat" description="PPR" evidence="3">
    <location>
        <begin position="600"/>
        <end position="634"/>
    </location>
</feature>
<name>A0AAW1KUT0_SAPOF</name>
<evidence type="ECO:0000313" key="5">
    <source>
        <dbReference type="Proteomes" id="UP001443914"/>
    </source>
</evidence>
<proteinExistence type="inferred from homology"/>
<comment type="similarity">
    <text evidence="1">Belongs to the PPR family. P subfamily.</text>
</comment>
<dbReference type="Proteomes" id="UP001443914">
    <property type="component" value="Unassembled WGS sequence"/>
</dbReference>
<feature type="repeat" description="PPR" evidence="3">
    <location>
        <begin position="460"/>
        <end position="494"/>
    </location>
</feature>
<feature type="repeat" description="PPR" evidence="3">
    <location>
        <begin position="285"/>
        <end position="319"/>
    </location>
</feature>
<evidence type="ECO:0000256" key="1">
    <source>
        <dbReference type="ARBA" id="ARBA00007626"/>
    </source>
</evidence>
<dbReference type="EMBL" id="JBDFQZ010000005">
    <property type="protein sequence ID" value="KAK9724213.1"/>
    <property type="molecule type" value="Genomic_DNA"/>
</dbReference>
<feature type="repeat" description="PPR" evidence="3">
    <location>
        <begin position="250"/>
        <end position="284"/>
    </location>
</feature>
<evidence type="ECO:0008006" key="6">
    <source>
        <dbReference type="Google" id="ProtNLM"/>
    </source>
</evidence>
<accession>A0AAW1KUT0</accession>
<feature type="repeat" description="PPR" evidence="3">
    <location>
        <begin position="565"/>
        <end position="599"/>
    </location>
</feature>
<dbReference type="AlphaFoldDB" id="A0AAW1KUT0"/>
<feature type="repeat" description="PPR" evidence="3">
    <location>
        <begin position="635"/>
        <end position="669"/>
    </location>
</feature>
<feature type="repeat" description="PPR" evidence="3">
    <location>
        <begin position="495"/>
        <end position="529"/>
    </location>
</feature>
<reference evidence="4 5" key="1">
    <citation type="submission" date="2024-03" db="EMBL/GenBank/DDBJ databases">
        <title>WGS assembly of Saponaria officinalis var. Norfolk2.</title>
        <authorList>
            <person name="Jenkins J."/>
            <person name="Shu S."/>
            <person name="Grimwood J."/>
            <person name="Barry K."/>
            <person name="Goodstein D."/>
            <person name="Schmutz J."/>
            <person name="Leebens-Mack J."/>
            <person name="Osbourn A."/>
        </authorList>
    </citation>
    <scope>NUCLEOTIDE SEQUENCE [LARGE SCALE GENOMIC DNA]</scope>
    <source>
        <strain evidence="5">cv. Norfolk2</strain>
        <strain evidence="4">JIC</strain>
        <tissue evidence="4">Leaf</tissue>
    </source>
</reference>
<evidence type="ECO:0000256" key="2">
    <source>
        <dbReference type="ARBA" id="ARBA00022737"/>
    </source>
</evidence>
<gene>
    <name evidence="4" type="ORF">RND81_05G055800</name>
</gene>
<dbReference type="InterPro" id="IPR002885">
    <property type="entry name" value="PPR_rpt"/>
</dbReference>
<protein>
    <recommendedName>
        <fullName evidence="6">Pentatricopeptide repeat-containing protein</fullName>
    </recommendedName>
</protein>
<dbReference type="Pfam" id="PF13041">
    <property type="entry name" value="PPR_2"/>
    <property type="match status" value="4"/>
</dbReference>
<keyword evidence="5" id="KW-1185">Reference proteome</keyword>
<dbReference type="PROSITE" id="PS51375">
    <property type="entry name" value="PPR"/>
    <property type="match status" value="8"/>
</dbReference>
<feature type="repeat" description="PPR" evidence="3">
    <location>
        <begin position="530"/>
        <end position="564"/>
    </location>
</feature>
<evidence type="ECO:0000313" key="4">
    <source>
        <dbReference type="EMBL" id="KAK9724212.1"/>
    </source>
</evidence>
<organism evidence="4 5">
    <name type="scientific">Saponaria officinalis</name>
    <name type="common">Common soapwort</name>
    <name type="synonym">Lychnis saponaria</name>
    <dbReference type="NCBI Taxonomy" id="3572"/>
    <lineage>
        <taxon>Eukaryota</taxon>
        <taxon>Viridiplantae</taxon>
        <taxon>Streptophyta</taxon>
        <taxon>Embryophyta</taxon>
        <taxon>Tracheophyta</taxon>
        <taxon>Spermatophyta</taxon>
        <taxon>Magnoliopsida</taxon>
        <taxon>eudicotyledons</taxon>
        <taxon>Gunneridae</taxon>
        <taxon>Pentapetalae</taxon>
        <taxon>Caryophyllales</taxon>
        <taxon>Caryophyllaceae</taxon>
        <taxon>Caryophylleae</taxon>
        <taxon>Saponaria</taxon>
    </lineage>
</organism>
<evidence type="ECO:0000256" key="3">
    <source>
        <dbReference type="PROSITE-ProRule" id="PRU00708"/>
    </source>
</evidence>
<dbReference type="NCBIfam" id="TIGR00756">
    <property type="entry name" value="PPR"/>
    <property type="match status" value="9"/>
</dbReference>
<dbReference type="EMBL" id="JBDFQZ010000005">
    <property type="protein sequence ID" value="KAK9724212.1"/>
    <property type="molecule type" value="Genomic_DNA"/>
</dbReference>
<dbReference type="InterPro" id="IPR011990">
    <property type="entry name" value="TPR-like_helical_dom_sf"/>
</dbReference>
<comment type="caution">
    <text evidence="4">The sequence shown here is derived from an EMBL/GenBank/DDBJ whole genome shotgun (WGS) entry which is preliminary data.</text>
</comment>